<keyword evidence="12 14" id="KW-0472">Membrane</keyword>
<dbReference type="InterPro" id="IPR036890">
    <property type="entry name" value="HATPase_C_sf"/>
</dbReference>
<proteinExistence type="predicted"/>
<dbReference type="SUPFAM" id="SSF55874">
    <property type="entry name" value="ATPase domain of HSP90 chaperone/DNA topoisomerase II/histidine kinase"/>
    <property type="match status" value="1"/>
</dbReference>
<keyword evidence="9" id="KW-0067">ATP-binding</keyword>
<keyword evidence="17" id="KW-1185">Reference proteome</keyword>
<evidence type="ECO:0000256" key="1">
    <source>
        <dbReference type="ARBA" id="ARBA00000085"/>
    </source>
</evidence>
<dbReference type="PANTHER" id="PTHR41523:SF8">
    <property type="entry name" value="ETHYLENE RESPONSE SENSOR PROTEIN"/>
    <property type="match status" value="1"/>
</dbReference>
<dbReference type="Gene3D" id="1.20.120.620">
    <property type="entry name" value="Backbone structure of the membrane domain of e. Coli histidine kinase receptor kdpd"/>
    <property type="match status" value="1"/>
</dbReference>
<organism evidence="16 17">
    <name type="scientific">Phenylobacterium ferrooxidans</name>
    <dbReference type="NCBI Taxonomy" id="2982689"/>
    <lineage>
        <taxon>Bacteria</taxon>
        <taxon>Pseudomonadati</taxon>
        <taxon>Pseudomonadota</taxon>
        <taxon>Alphaproteobacteria</taxon>
        <taxon>Caulobacterales</taxon>
        <taxon>Caulobacteraceae</taxon>
        <taxon>Phenylobacterium</taxon>
    </lineage>
</organism>
<accession>A0ABW6CX13</accession>
<evidence type="ECO:0000256" key="9">
    <source>
        <dbReference type="ARBA" id="ARBA00022840"/>
    </source>
</evidence>
<dbReference type="EMBL" id="JAOTJD010000073">
    <property type="protein sequence ID" value="MFD3266636.1"/>
    <property type="molecule type" value="Genomic_DNA"/>
</dbReference>
<dbReference type="EC" id="2.7.13.3" evidence="3"/>
<dbReference type="Pfam" id="PF13581">
    <property type="entry name" value="HATPase_c_2"/>
    <property type="match status" value="1"/>
</dbReference>
<evidence type="ECO:0000256" key="10">
    <source>
        <dbReference type="ARBA" id="ARBA00022989"/>
    </source>
</evidence>
<dbReference type="Pfam" id="PF07568">
    <property type="entry name" value="HisKA_2"/>
    <property type="match status" value="1"/>
</dbReference>
<evidence type="ECO:0000256" key="3">
    <source>
        <dbReference type="ARBA" id="ARBA00012438"/>
    </source>
</evidence>
<keyword evidence="8" id="KW-0418">Kinase</keyword>
<evidence type="ECO:0000313" key="17">
    <source>
        <dbReference type="Proteomes" id="UP001598130"/>
    </source>
</evidence>
<protein>
    <recommendedName>
        <fullName evidence="3">histidine kinase</fullName>
        <ecNumber evidence="3">2.7.13.3</ecNumber>
    </recommendedName>
</protein>
<reference evidence="16 17" key="1">
    <citation type="submission" date="2022-09" db="EMBL/GenBank/DDBJ databases">
        <title>New species of Phenylobacterium.</title>
        <authorList>
            <person name="Mieszkin S."/>
        </authorList>
    </citation>
    <scope>NUCLEOTIDE SEQUENCE [LARGE SCALE GENOMIC DNA]</scope>
    <source>
        <strain evidence="16 17">HK31-G</strain>
    </source>
</reference>
<feature type="domain" description="Histidine kinase/HSP90-like ATPase" evidence="15">
    <location>
        <begin position="228"/>
        <end position="324"/>
    </location>
</feature>
<sequence>MPQDFFRHPAWRGYLLALLAWGVAFALRFGLAPWFPPGFPYLTFFPAVVLVAYYAGLRPAILTATLSGLAAWWFWIGPPGFDIGVATLVALGFYIFVAAVDIFFIVGMDGASRRLSREVERNAALAESRDILLREVQHRVSNNIQVVSALLSLEARASTDPGARKALADASARTALVAQIQRSLADAERQATAFEFLARSIVDDALKAAARDDVAVSISSGGVVLSAEEATPVVLIMLECVNNALEHAFPDRPGEITIDLSDDGAVRTLVIADDGVGVSGTATAELGSLGLRIITALTRQLGGQWSLQPADPGASARLSWPSSPASRQT</sequence>
<comment type="catalytic activity">
    <reaction evidence="1">
        <text>ATP + protein L-histidine = ADP + protein N-phospho-L-histidine.</text>
        <dbReference type="EC" id="2.7.13.3"/>
    </reaction>
</comment>
<dbReference type="InterPro" id="IPR011495">
    <property type="entry name" value="Sig_transdc_His_kin_sub2_dim/P"/>
</dbReference>
<evidence type="ECO:0000256" key="12">
    <source>
        <dbReference type="ARBA" id="ARBA00023136"/>
    </source>
</evidence>
<dbReference type="InterPro" id="IPR038318">
    <property type="entry name" value="KdpD_sf"/>
</dbReference>
<feature type="transmembrane region" description="Helical" evidence="14">
    <location>
        <begin position="12"/>
        <end position="32"/>
    </location>
</feature>
<comment type="caution">
    <text evidence="16">The sequence shown here is derived from an EMBL/GenBank/DDBJ whole genome shotgun (WGS) entry which is preliminary data.</text>
</comment>
<keyword evidence="7" id="KW-0547">Nucleotide-binding</keyword>
<comment type="subcellular location">
    <subcellularLocation>
        <location evidence="2">Membrane</location>
        <topology evidence="2">Multi-pass membrane protein</topology>
    </subcellularLocation>
</comment>
<feature type="transmembrane region" description="Helical" evidence="14">
    <location>
        <begin position="60"/>
        <end position="77"/>
    </location>
</feature>
<evidence type="ECO:0000256" key="6">
    <source>
        <dbReference type="ARBA" id="ARBA00022692"/>
    </source>
</evidence>
<keyword evidence="10 14" id="KW-1133">Transmembrane helix</keyword>
<evidence type="ECO:0000256" key="2">
    <source>
        <dbReference type="ARBA" id="ARBA00004141"/>
    </source>
</evidence>
<keyword evidence="11" id="KW-0902">Two-component regulatory system</keyword>
<evidence type="ECO:0000256" key="7">
    <source>
        <dbReference type="ARBA" id="ARBA00022741"/>
    </source>
</evidence>
<dbReference type="SMART" id="SM00387">
    <property type="entry name" value="HATPase_c"/>
    <property type="match status" value="1"/>
</dbReference>
<evidence type="ECO:0000256" key="4">
    <source>
        <dbReference type="ARBA" id="ARBA00022553"/>
    </source>
</evidence>
<gene>
    <name evidence="16" type="ORF">OCL97_22075</name>
</gene>
<dbReference type="Gene3D" id="3.30.565.10">
    <property type="entry name" value="Histidine kinase-like ATPase, C-terminal domain"/>
    <property type="match status" value="1"/>
</dbReference>
<feature type="compositionally biased region" description="Polar residues" evidence="13">
    <location>
        <begin position="320"/>
        <end position="329"/>
    </location>
</feature>
<evidence type="ECO:0000259" key="15">
    <source>
        <dbReference type="SMART" id="SM00387"/>
    </source>
</evidence>
<evidence type="ECO:0000256" key="13">
    <source>
        <dbReference type="SAM" id="MobiDB-lite"/>
    </source>
</evidence>
<keyword evidence="4" id="KW-0597">Phosphoprotein</keyword>
<evidence type="ECO:0000256" key="8">
    <source>
        <dbReference type="ARBA" id="ARBA00022777"/>
    </source>
</evidence>
<evidence type="ECO:0000256" key="11">
    <source>
        <dbReference type="ARBA" id="ARBA00023012"/>
    </source>
</evidence>
<dbReference type="RefSeq" id="WP_377371870.1">
    <property type="nucleotide sequence ID" value="NZ_JAOTJD010000073.1"/>
</dbReference>
<evidence type="ECO:0000256" key="14">
    <source>
        <dbReference type="SAM" id="Phobius"/>
    </source>
</evidence>
<dbReference type="Proteomes" id="UP001598130">
    <property type="component" value="Unassembled WGS sequence"/>
</dbReference>
<feature type="transmembrane region" description="Helical" evidence="14">
    <location>
        <begin position="83"/>
        <end position="107"/>
    </location>
</feature>
<evidence type="ECO:0000256" key="5">
    <source>
        <dbReference type="ARBA" id="ARBA00022679"/>
    </source>
</evidence>
<feature type="region of interest" description="Disordered" evidence="13">
    <location>
        <begin position="308"/>
        <end position="329"/>
    </location>
</feature>
<dbReference type="Pfam" id="PF13493">
    <property type="entry name" value="DUF4118"/>
    <property type="match status" value="1"/>
</dbReference>
<dbReference type="InterPro" id="IPR003594">
    <property type="entry name" value="HATPase_dom"/>
</dbReference>
<dbReference type="PANTHER" id="PTHR41523">
    <property type="entry name" value="TWO-COMPONENT SYSTEM SENSOR PROTEIN"/>
    <property type="match status" value="1"/>
</dbReference>
<keyword evidence="6 14" id="KW-0812">Transmembrane</keyword>
<name>A0ABW6CX13_9CAUL</name>
<keyword evidence="5" id="KW-0808">Transferase</keyword>
<evidence type="ECO:0000313" key="16">
    <source>
        <dbReference type="EMBL" id="MFD3266636.1"/>
    </source>
</evidence>
<dbReference type="InterPro" id="IPR025201">
    <property type="entry name" value="KdpD_TM"/>
</dbReference>